<evidence type="ECO:0000256" key="7">
    <source>
        <dbReference type="ARBA" id="ARBA00022840"/>
    </source>
</evidence>
<keyword evidence="5" id="KW-0547">Nucleotide-binding</keyword>
<keyword evidence="14" id="KW-1185">Reference proteome</keyword>
<dbReference type="InterPro" id="IPR003594">
    <property type="entry name" value="HATPase_dom"/>
</dbReference>
<evidence type="ECO:0000256" key="4">
    <source>
        <dbReference type="ARBA" id="ARBA00022679"/>
    </source>
</evidence>
<evidence type="ECO:0000256" key="9">
    <source>
        <dbReference type="SAM" id="MobiDB-lite"/>
    </source>
</evidence>
<feature type="compositionally biased region" description="Gly residues" evidence="9">
    <location>
        <begin position="191"/>
        <end position="208"/>
    </location>
</feature>
<keyword evidence="8" id="KW-0902">Two-component regulatory system</keyword>
<dbReference type="RefSeq" id="WP_111182547.1">
    <property type="nucleotide sequence ID" value="NZ_POUD01000168.1"/>
</dbReference>
<feature type="region of interest" description="Disordered" evidence="9">
    <location>
        <begin position="191"/>
        <end position="217"/>
    </location>
</feature>
<evidence type="ECO:0000256" key="3">
    <source>
        <dbReference type="ARBA" id="ARBA00022553"/>
    </source>
</evidence>
<evidence type="ECO:0000256" key="10">
    <source>
        <dbReference type="SAM" id="Phobius"/>
    </source>
</evidence>
<evidence type="ECO:0000256" key="8">
    <source>
        <dbReference type="ARBA" id="ARBA00023012"/>
    </source>
</evidence>
<dbReference type="EMBL" id="POUD01000168">
    <property type="protein sequence ID" value="PZG13046.1"/>
    <property type="molecule type" value="Genomic_DNA"/>
</dbReference>
<gene>
    <name evidence="13" type="ORF">C1J01_31095</name>
</gene>
<evidence type="ECO:0000313" key="13">
    <source>
        <dbReference type="EMBL" id="PZG13046.1"/>
    </source>
</evidence>
<dbReference type="GO" id="GO:0046983">
    <property type="term" value="F:protein dimerization activity"/>
    <property type="evidence" value="ECO:0007669"/>
    <property type="project" value="InterPro"/>
</dbReference>
<keyword evidence="10" id="KW-0472">Membrane</keyword>
<name>A0A2W2DM62_9ACTN</name>
<feature type="transmembrane region" description="Helical" evidence="10">
    <location>
        <begin position="121"/>
        <end position="143"/>
    </location>
</feature>
<comment type="catalytic activity">
    <reaction evidence="1">
        <text>ATP + protein L-histidine = ADP + protein N-phospho-L-histidine.</text>
        <dbReference type="EC" id="2.7.13.3"/>
    </reaction>
</comment>
<keyword evidence="6" id="KW-0418">Kinase</keyword>
<dbReference type="GO" id="GO:0000155">
    <property type="term" value="F:phosphorelay sensor kinase activity"/>
    <property type="evidence" value="ECO:0007669"/>
    <property type="project" value="InterPro"/>
</dbReference>
<feature type="transmembrane region" description="Helical" evidence="10">
    <location>
        <begin position="96"/>
        <end position="115"/>
    </location>
</feature>
<dbReference type="Proteomes" id="UP000249304">
    <property type="component" value="Unassembled WGS sequence"/>
</dbReference>
<keyword evidence="3" id="KW-0597">Phosphoprotein</keyword>
<dbReference type="SUPFAM" id="SSF55874">
    <property type="entry name" value="ATPase domain of HSP90 chaperone/DNA topoisomerase II/histidine kinase"/>
    <property type="match status" value="1"/>
</dbReference>
<dbReference type="GO" id="GO:0005524">
    <property type="term" value="F:ATP binding"/>
    <property type="evidence" value="ECO:0007669"/>
    <property type="project" value="UniProtKB-KW"/>
</dbReference>
<dbReference type="CDD" id="cd16917">
    <property type="entry name" value="HATPase_UhpB-NarQ-NarX-like"/>
    <property type="match status" value="1"/>
</dbReference>
<dbReference type="InterPro" id="IPR050482">
    <property type="entry name" value="Sensor_HK_TwoCompSys"/>
</dbReference>
<proteinExistence type="predicted"/>
<dbReference type="Pfam" id="PF07730">
    <property type="entry name" value="HisKA_3"/>
    <property type="match status" value="1"/>
</dbReference>
<dbReference type="PANTHER" id="PTHR24421">
    <property type="entry name" value="NITRATE/NITRITE SENSOR PROTEIN NARX-RELATED"/>
    <property type="match status" value="1"/>
</dbReference>
<keyword evidence="10" id="KW-1133">Transmembrane helix</keyword>
<dbReference type="AlphaFoldDB" id="A0A2W2DM62"/>
<dbReference type="InterPro" id="IPR036890">
    <property type="entry name" value="HATPase_C_sf"/>
</dbReference>
<reference evidence="13 14" key="1">
    <citation type="submission" date="2018-01" db="EMBL/GenBank/DDBJ databases">
        <title>Draft genome sequence of Nonomuraea sp. KC333.</title>
        <authorList>
            <person name="Sahin N."/>
            <person name="Saygin H."/>
            <person name="Ay H."/>
        </authorList>
    </citation>
    <scope>NUCLEOTIDE SEQUENCE [LARGE SCALE GENOMIC DNA]</scope>
    <source>
        <strain evidence="13 14">KC333</strain>
    </source>
</reference>
<dbReference type="OrthoDB" id="227596at2"/>
<feature type="domain" description="Histidine kinase/HSP90-like ATPase" evidence="11">
    <location>
        <begin position="286"/>
        <end position="374"/>
    </location>
</feature>
<keyword evidence="10" id="KW-0812">Transmembrane</keyword>
<dbReference type="PANTHER" id="PTHR24421:SF10">
    <property type="entry name" value="NITRATE_NITRITE SENSOR PROTEIN NARQ"/>
    <property type="match status" value="1"/>
</dbReference>
<evidence type="ECO:0000256" key="2">
    <source>
        <dbReference type="ARBA" id="ARBA00012438"/>
    </source>
</evidence>
<organism evidence="13 14">
    <name type="scientific">Nonomuraea aridisoli</name>
    <dbReference type="NCBI Taxonomy" id="2070368"/>
    <lineage>
        <taxon>Bacteria</taxon>
        <taxon>Bacillati</taxon>
        <taxon>Actinomycetota</taxon>
        <taxon>Actinomycetes</taxon>
        <taxon>Streptosporangiales</taxon>
        <taxon>Streptosporangiaceae</taxon>
        <taxon>Nonomuraea</taxon>
    </lineage>
</organism>
<accession>A0A2W2DM62</accession>
<keyword evidence="7" id="KW-0067">ATP-binding</keyword>
<dbReference type="Gene3D" id="1.20.5.1930">
    <property type="match status" value="1"/>
</dbReference>
<dbReference type="InterPro" id="IPR011712">
    <property type="entry name" value="Sig_transdc_His_kin_sub3_dim/P"/>
</dbReference>
<feature type="transmembrane region" description="Helical" evidence="10">
    <location>
        <begin position="58"/>
        <end position="84"/>
    </location>
</feature>
<dbReference type="EC" id="2.7.13.3" evidence="2"/>
<feature type="transmembrane region" description="Helical" evidence="10">
    <location>
        <begin position="7"/>
        <end position="27"/>
    </location>
</feature>
<evidence type="ECO:0000313" key="14">
    <source>
        <dbReference type="Proteomes" id="UP000249304"/>
    </source>
</evidence>
<dbReference type="Pfam" id="PF02518">
    <property type="entry name" value="HATPase_c"/>
    <property type="match status" value="1"/>
</dbReference>
<sequence length="376" mass="37902">MVLFRRVLGFADGDLLLAGVVVAAVLLDPAPRGGVSLGLAVLGAVALPGRERWPVATALITCGAFCGVMASGGLLVGAGVPALVGVYTAAVSGRRVAATSGVLVVVAGAALRPAAEAPVRLIFTGTWLVVFGVALLVGEVVAARRGAAAARERERLAEERLRLAREVHDVVGQSVTSVAVQSAAALHLLGGGDGGDGGDGGGGDGGDGGDGRDGDRPELREVLTGIRDTSRAAMRELQATLGWLHGEPPGLDRLGALDAAMRDAGLPVTIIREGPDHPVPAAVGHAAYRIVQEALTNVLRHAGMGATAEVRIRYGAELTITVTDRGGTRTVEAIEGGGRGIEGMRARAEGLGGTLTAAPVEGRGFAVTARLPAEAV</sequence>
<evidence type="ECO:0000259" key="12">
    <source>
        <dbReference type="Pfam" id="PF07730"/>
    </source>
</evidence>
<evidence type="ECO:0000256" key="6">
    <source>
        <dbReference type="ARBA" id="ARBA00022777"/>
    </source>
</evidence>
<comment type="caution">
    <text evidence="13">The sequence shown here is derived from an EMBL/GenBank/DDBJ whole genome shotgun (WGS) entry which is preliminary data.</text>
</comment>
<evidence type="ECO:0000256" key="5">
    <source>
        <dbReference type="ARBA" id="ARBA00022741"/>
    </source>
</evidence>
<feature type="domain" description="Signal transduction histidine kinase subgroup 3 dimerisation and phosphoacceptor" evidence="12">
    <location>
        <begin position="159"/>
        <end position="189"/>
    </location>
</feature>
<dbReference type="Gene3D" id="3.30.565.10">
    <property type="entry name" value="Histidine kinase-like ATPase, C-terminal domain"/>
    <property type="match status" value="1"/>
</dbReference>
<evidence type="ECO:0000256" key="1">
    <source>
        <dbReference type="ARBA" id="ARBA00000085"/>
    </source>
</evidence>
<protein>
    <recommendedName>
        <fullName evidence="2">histidine kinase</fullName>
        <ecNumber evidence="2">2.7.13.3</ecNumber>
    </recommendedName>
</protein>
<dbReference type="GO" id="GO:0016020">
    <property type="term" value="C:membrane"/>
    <property type="evidence" value="ECO:0007669"/>
    <property type="project" value="InterPro"/>
</dbReference>
<keyword evidence="4" id="KW-0808">Transferase</keyword>
<evidence type="ECO:0000259" key="11">
    <source>
        <dbReference type="Pfam" id="PF02518"/>
    </source>
</evidence>